<keyword evidence="2" id="KW-1185">Reference proteome</keyword>
<sequence length="266" mass="31276">MQFADDLKIFTSFSKSQTGKTKDLQKAIDSITEWSENAKLELNKSKTYVLSLGKTPTKVEYRLQNEPIKRELTVRDLGFILNEKLDFKLHWRTAIKKANFAIYSIFKSFCSSNVRLLLLLYKTFARPFLEYGTVVSNPTDMKTVKSIEAVQNTFTRRVMFRMAGRRILNTDPEYRSASDRLIDYNLQTLKDRREHFDVKFFQKLLLGKIAIDHNNYFSYSPTKTRRGHSYRWKKSKTKISRLFFTNRVLNKVVNQSSRKNTDSDIS</sequence>
<evidence type="ECO:0008006" key="3">
    <source>
        <dbReference type="Google" id="ProtNLM"/>
    </source>
</evidence>
<dbReference type="HOGENOM" id="CLU_000680_13_0_1"/>
<dbReference type="AlphaFoldDB" id="E3M3Q0"/>
<name>E3M3Q0_CAERE</name>
<dbReference type="STRING" id="31234.E3M3Q0"/>
<dbReference type="PRINTS" id="PR01345">
    <property type="entry name" value="CERVTRCPTASE"/>
</dbReference>
<dbReference type="InParanoid" id="E3M3Q0"/>
<protein>
    <recommendedName>
        <fullName evidence="3">Reverse transcriptase domain-containing protein</fullName>
    </recommendedName>
</protein>
<reference evidence="1" key="1">
    <citation type="submission" date="2007-07" db="EMBL/GenBank/DDBJ databases">
        <title>PCAP assembly of the Caenorhabditis remanei genome.</title>
        <authorList>
            <consortium name="The Caenorhabditis remanei Sequencing Consortium"/>
            <person name="Wilson R.K."/>
        </authorList>
    </citation>
    <scope>NUCLEOTIDE SEQUENCE [LARGE SCALE GENOMIC DNA]</scope>
    <source>
        <strain evidence="1">PB4641</strain>
    </source>
</reference>
<gene>
    <name evidence="1" type="ORF">CRE_07998</name>
</gene>
<dbReference type="OrthoDB" id="5872222at2759"/>
<dbReference type="EMBL" id="DS268423">
    <property type="protein sequence ID" value="EFO90815.1"/>
    <property type="molecule type" value="Genomic_DNA"/>
</dbReference>
<dbReference type="Proteomes" id="UP000008281">
    <property type="component" value="Unassembled WGS sequence"/>
</dbReference>
<organism evidence="2">
    <name type="scientific">Caenorhabditis remanei</name>
    <name type="common">Caenorhabditis vulgaris</name>
    <dbReference type="NCBI Taxonomy" id="31234"/>
    <lineage>
        <taxon>Eukaryota</taxon>
        <taxon>Metazoa</taxon>
        <taxon>Ecdysozoa</taxon>
        <taxon>Nematoda</taxon>
        <taxon>Chromadorea</taxon>
        <taxon>Rhabditida</taxon>
        <taxon>Rhabditina</taxon>
        <taxon>Rhabditomorpha</taxon>
        <taxon>Rhabditoidea</taxon>
        <taxon>Rhabditidae</taxon>
        <taxon>Peloderinae</taxon>
        <taxon>Caenorhabditis</taxon>
    </lineage>
</organism>
<proteinExistence type="predicted"/>
<dbReference type="PANTHER" id="PTHR33332">
    <property type="entry name" value="REVERSE TRANSCRIPTASE DOMAIN-CONTAINING PROTEIN"/>
    <property type="match status" value="1"/>
</dbReference>
<dbReference type="eggNOG" id="KOG1075">
    <property type="taxonomic scope" value="Eukaryota"/>
</dbReference>
<accession>E3M3Q0</accession>
<evidence type="ECO:0000313" key="1">
    <source>
        <dbReference type="EMBL" id="EFO90815.1"/>
    </source>
</evidence>
<dbReference type="OMA" id="IDSITEW"/>
<evidence type="ECO:0000313" key="2">
    <source>
        <dbReference type="Proteomes" id="UP000008281"/>
    </source>
</evidence>